<dbReference type="EMBL" id="QGLF01000004">
    <property type="protein sequence ID" value="PWR19895.1"/>
    <property type="molecule type" value="Genomic_DNA"/>
</dbReference>
<sequence>MPRRGRRLPPIGREDGGALPLTPALSPKGRGRKWHRLPRPFGERAGVRGEMPMQGRSPMRLFRLLALVLAGLCVGLGALPAEARAPLLIEGKKTLYQRVLARPGAEVVSDPMAALGKPVPPFTVFYVYGRQSVGGRDFVEVGTSTRGDVAGFIAADRVIDWKQSLTVAFANPAARERVLFLKDREALGRLMSSPARAAEAAAMRDAAIGDRLPPDSPVLAIEPPTFVDLARQFYLLPILNAEQALTDDGFPVRLLEVASVPANKPPVTVAAPPPPDPDEMLRRFKVGITVVIDNSVSMQPHIERTRDVVRRIHEQLKDTPFADNIRFGVVGFRDSTKVTPSLEYVAKVFSPLSPDRRPLETLAALDTMKATRVSSPNFYEDSFAGIKLALDEMDWGPFGGRYIILITDAGSRAANDPSSDTHLGPEQLSQLAQQKGIAVFALHLLTPAGVNDHARAEAQYRPLTRFPGAGSLYYPVPGGSPDAFGRMADQLVDTLVAQARATVAAATPAAPPPAPPAAGSMADQGAIVGYAMRMAYLGREQGTRAPDVFRAWTADRDTTKPTLPALDVRVLLTKNQLSDLAAALRLILDQGEKNRLSPQDFFAQLQSAAAATARDPSLVRQVGNLGDLLGEYLQDLPYRSQILGLDEREWLAMGPAAQREVLDTIEAKLRLYGEFDATSNLWIAFGEGQAAGETYFPVPLEALP</sequence>
<organism evidence="4 5">
    <name type="scientific">Zavarzinia compransoris</name>
    <dbReference type="NCBI Taxonomy" id="1264899"/>
    <lineage>
        <taxon>Bacteria</taxon>
        <taxon>Pseudomonadati</taxon>
        <taxon>Pseudomonadota</taxon>
        <taxon>Alphaproteobacteria</taxon>
        <taxon>Rhodospirillales</taxon>
        <taxon>Zavarziniaceae</taxon>
        <taxon>Zavarzinia</taxon>
    </lineage>
</organism>
<dbReference type="SMART" id="SM00327">
    <property type="entry name" value="VWA"/>
    <property type="match status" value="1"/>
</dbReference>
<reference evidence="5" key="1">
    <citation type="submission" date="2018-05" db="EMBL/GenBank/DDBJ databases">
        <title>Zavarzinia sp. HR-AS.</title>
        <authorList>
            <person name="Lee Y."/>
            <person name="Jeon C.O."/>
        </authorList>
    </citation>
    <scope>NUCLEOTIDE SEQUENCE [LARGE SCALE GENOMIC DNA]</scope>
    <source>
        <strain evidence="5">DSM 1231</strain>
    </source>
</reference>
<keyword evidence="2" id="KW-1133">Transmembrane helix</keyword>
<keyword evidence="4" id="KW-0723">Serine/threonine-protein kinase</keyword>
<dbReference type="PROSITE" id="PS50234">
    <property type="entry name" value="VWFA"/>
    <property type="match status" value="1"/>
</dbReference>
<evidence type="ECO:0000313" key="5">
    <source>
        <dbReference type="Proteomes" id="UP000246077"/>
    </source>
</evidence>
<dbReference type="SUPFAM" id="SSF53300">
    <property type="entry name" value="vWA-like"/>
    <property type="match status" value="1"/>
</dbReference>
<evidence type="ECO:0000313" key="4">
    <source>
        <dbReference type="EMBL" id="PWR19895.1"/>
    </source>
</evidence>
<dbReference type="GO" id="GO:0004674">
    <property type="term" value="F:protein serine/threonine kinase activity"/>
    <property type="evidence" value="ECO:0007669"/>
    <property type="project" value="UniProtKB-KW"/>
</dbReference>
<keyword evidence="2" id="KW-0812">Transmembrane</keyword>
<comment type="caution">
    <text evidence="4">The sequence shown here is derived from an EMBL/GenBank/DDBJ whole genome shotgun (WGS) entry which is preliminary data.</text>
</comment>
<dbReference type="Pfam" id="PF00092">
    <property type="entry name" value="VWA"/>
    <property type="match status" value="1"/>
</dbReference>
<name>A0A317E4B4_9PROT</name>
<evidence type="ECO:0000259" key="3">
    <source>
        <dbReference type="PROSITE" id="PS50234"/>
    </source>
</evidence>
<feature type="compositionally biased region" description="Basic residues" evidence="1">
    <location>
        <begin position="29"/>
        <end position="38"/>
    </location>
</feature>
<dbReference type="AlphaFoldDB" id="A0A317E4B4"/>
<keyword evidence="4" id="KW-0808">Transferase</keyword>
<gene>
    <name evidence="4" type="ORF">DKG75_15695</name>
</gene>
<dbReference type="InterPro" id="IPR002035">
    <property type="entry name" value="VWF_A"/>
</dbReference>
<evidence type="ECO:0000256" key="1">
    <source>
        <dbReference type="SAM" id="MobiDB-lite"/>
    </source>
</evidence>
<dbReference type="CDD" id="cd00198">
    <property type="entry name" value="vWFA"/>
    <property type="match status" value="1"/>
</dbReference>
<feature type="region of interest" description="Disordered" evidence="1">
    <location>
        <begin position="1"/>
        <end position="52"/>
    </location>
</feature>
<proteinExistence type="predicted"/>
<evidence type="ECO:0000256" key="2">
    <source>
        <dbReference type="SAM" id="Phobius"/>
    </source>
</evidence>
<feature type="domain" description="VWFA" evidence="3">
    <location>
        <begin position="287"/>
        <end position="495"/>
    </location>
</feature>
<accession>A0A317E4B4</accession>
<dbReference type="Proteomes" id="UP000246077">
    <property type="component" value="Unassembled WGS sequence"/>
</dbReference>
<feature type="transmembrane region" description="Helical" evidence="2">
    <location>
        <begin position="61"/>
        <end position="79"/>
    </location>
</feature>
<dbReference type="InterPro" id="IPR036465">
    <property type="entry name" value="vWFA_dom_sf"/>
</dbReference>
<keyword evidence="2" id="KW-0472">Membrane</keyword>
<keyword evidence="5" id="KW-1185">Reference proteome</keyword>
<keyword evidence="4" id="KW-0418">Kinase</keyword>
<protein>
    <submittedName>
        <fullName evidence="4">Serine/threonine protein kinase</fullName>
    </submittedName>
</protein>
<dbReference type="Gene3D" id="3.40.50.410">
    <property type="entry name" value="von Willebrand factor, type A domain"/>
    <property type="match status" value="1"/>
</dbReference>